<evidence type="ECO:0000313" key="5">
    <source>
        <dbReference type="EMBL" id="KAF4621977.1"/>
    </source>
</evidence>
<dbReference type="AlphaFoldDB" id="A0A8H4R2F1"/>
<protein>
    <submittedName>
        <fullName evidence="5">Uncharacterized protein</fullName>
    </submittedName>
</protein>
<organism evidence="5 6">
    <name type="scientific">Agrocybe pediades</name>
    <dbReference type="NCBI Taxonomy" id="84607"/>
    <lineage>
        <taxon>Eukaryota</taxon>
        <taxon>Fungi</taxon>
        <taxon>Dikarya</taxon>
        <taxon>Basidiomycota</taxon>
        <taxon>Agaricomycotina</taxon>
        <taxon>Agaricomycetes</taxon>
        <taxon>Agaricomycetidae</taxon>
        <taxon>Agaricales</taxon>
        <taxon>Agaricineae</taxon>
        <taxon>Strophariaceae</taxon>
        <taxon>Agrocybe</taxon>
    </lineage>
</organism>
<dbReference type="InterPro" id="IPR013595">
    <property type="entry name" value="Pept_S33_TAP-like_C"/>
</dbReference>
<dbReference type="Gene3D" id="3.40.50.1820">
    <property type="entry name" value="alpha/beta hydrolase"/>
    <property type="match status" value="1"/>
</dbReference>
<dbReference type="GO" id="GO:0016787">
    <property type="term" value="F:hydrolase activity"/>
    <property type="evidence" value="ECO:0007669"/>
    <property type="project" value="UniProtKB-KW"/>
</dbReference>
<dbReference type="Pfam" id="PF00561">
    <property type="entry name" value="Abhydrolase_1"/>
    <property type="match status" value="1"/>
</dbReference>
<comment type="similarity">
    <text evidence="1">Belongs to the peptidase S33 family.</text>
</comment>
<evidence type="ECO:0000313" key="6">
    <source>
        <dbReference type="Proteomes" id="UP000521872"/>
    </source>
</evidence>
<evidence type="ECO:0000259" key="3">
    <source>
        <dbReference type="Pfam" id="PF00561"/>
    </source>
</evidence>
<dbReference type="PANTHER" id="PTHR43248">
    <property type="entry name" value="2-SUCCINYL-6-HYDROXY-2,4-CYCLOHEXADIENE-1-CARBOXYLATE SYNTHASE"/>
    <property type="match status" value="1"/>
</dbReference>
<dbReference type="SUPFAM" id="SSF53474">
    <property type="entry name" value="alpha/beta-Hydrolases"/>
    <property type="match status" value="1"/>
</dbReference>
<dbReference type="InterPro" id="IPR051601">
    <property type="entry name" value="Serine_prot/Carboxylest_S33"/>
</dbReference>
<feature type="domain" description="Peptidase S33 tripeptidyl aminopeptidase-like C-terminal" evidence="4">
    <location>
        <begin position="430"/>
        <end position="531"/>
    </location>
</feature>
<keyword evidence="6" id="KW-1185">Reference proteome</keyword>
<dbReference type="EMBL" id="JAACJL010000002">
    <property type="protein sequence ID" value="KAF4621977.1"/>
    <property type="molecule type" value="Genomic_DNA"/>
</dbReference>
<dbReference type="Proteomes" id="UP000521872">
    <property type="component" value="Unassembled WGS sequence"/>
</dbReference>
<evidence type="ECO:0000256" key="2">
    <source>
        <dbReference type="ARBA" id="ARBA00022801"/>
    </source>
</evidence>
<name>A0A8H4R2F1_9AGAR</name>
<dbReference type="PANTHER" id="PTHR43248:SF25">
    <property type="entry name" value="AB HYDROLASE-1 DOMAIN-CONTAINING PROTEIN-RELATED"/>
    <property type="match status" value="1"/>
</dbReference>
<comment type="caution">
    <text evidence="5">The sequence shown here is derived from an EMBL/GenBank/DDBJ whole genome shotgun (WGS) entry which is preliminary data.</text>
</comment>
<keyword evidence="2" id="KW-0378">Hydrolase</keyword>
<gene>
    <name evidence="5" type="ORF">D9613_009063</name>
</gene>
<accession>A0A8H4R2F1</accession>
<reference evidence="5 6" key="1">
    <citation type="submission" date="2019-12" db="EMBL/GenBank/DDBJ databases">
        <authorList>
            <person name="Floudas D."/>
            <person name="Bentzer J."/>
            <person name="Ahren D."/>
            <person name="Johansson T."/>
            <person name="Persson P."/>
            <person name="Tunlid A."/>
        </authorList>
    </citation>
    <scope>NUCLEOTIDE SEQUENCE [LARGE SCALE GENOMIC DNA]</scope>
    <source>
        <strain evidence="5 6">CBS 102.39</strain>
    </source>
</reference>
<dbReference type="InterPro" id="IPR000073">
    <property type="entry name" value="AB_hydrolase_1"/>
</dbReference>
<feature type="domain" description="AB hydrolase-1" evidence="3">
    <location>
        <begin position="108"/>
        <end position="287"/>
    </location>
</feature>
<proteinExistence type="inferred from homology"/>
<dbReference type="InterPro" id="IPR029058">
    <property type="entry name" value="AB_hydrolase_fold"/>
</dbReference>
<evidence type="ECO:0000259" key="4">
    <source>
        <dbReference type="Pfam" id="PF08386"/>
    </source>
</evidence>
<evidence type="ECO:0000256" key="1">
    <source>
        <dbReference type="ARBA" id="ARBA00010088"/>
    </source>
</evidence>
<dbReference type="Pfam" id="PF08386">
    <property type="entry name" value="Abhydrolase_4"/>
    <property type="match status" value="1"/>
</dbReference>
<sequence>MDLQKWHWRVSATFCCLLAVLLAIRYTSFLSSANERLWIKSSLTGNNFSWEKLSPSKELKWTDCYTGRQCARLIVPLNHSDPEGRKAAIALIRKPAAVPTTSPLYRGPILFNPGGPGGSGVDFVRDRGDLLSAIVGPSFDVVSFDPRGVSRSTPRASFFKTDTDRSLFGIELGLSFVNNSLEGVARSWARAQVVGKLAAETDDGYLRHINTDQTAHDMLRIVEAHGRSKIQYWGFSYGSVLGATFAAMFPDKIERLIVDGVIDAENYYEVLWTKNLLDVDEAMDSFFRGCHSAGPDKCDFWAPSANDIRKKLTNIYDNLKSRPIPINTKKGYGLVDYAMVRELVFRSLYSPYASFKPLASALEAISAGNGSLAFDMAFIPPNKCSCDPPDGSSHNVADAQNALVCNDGVDVPEDLASFEEYFESLSRDTVWSEIWASVRLSCVGWPKFPKDHFQGPFVANTSHPILFVGNTADPVTPLWAAKKMSEGFKGSVVLTQNSVGHCTISGPSLCTQKHIREYLVSGTLPNPGTVCEAIGTPFSPPTGIPYEDYSGQKVFDSKVSEQSDLQGTDKEILDAVIEFSQVYF</sequence>